<reference evidence="1 2" key="1">
    <citation type="submission" date="2011-08" db="EMBL/GenBank/DDBJ databases">
        <authorList>
            <person name="Weinstock G."/>
            <person name="Sodergren E."/>
            <person name="Clifton S."/>
            <person name="Fulton L."/>
            <person name="Fulton B."/>
            <person name="Courtney L."/>
            <person name="Fronick C."/>
            <person name="Harrison M."/>
            <person name="Strong C."/>
            <person name="Farmer C."/>
            <person name="Delahaunty K."/>
            <person name="Markovic C."/>
            <person name="Hall O."/>
            <person name="Minx P."/>
            <person name="Tomlinson C."/>
            <person name="Mitreva M."/>
            <person name="Hou S."/>
            <person name="Chen J."/>
            <person name="Wollam A."/>
            <person name="Pepin K.H."/>
            <person name="Johnson M."/>
            <person name="Bhonagiri V."/>
            <person name="Zhang X."/>
            <person name="Suruliraj S."/>
            <person name="Warren W."/>
            <person name="Chinwalla A."/>
            <person name="Mardis E.R."/>
            <person name="Wilson R.K."/>
        </authorList>
    </citation>
    <scope>NUCLEOTIDE SEQUENCE [LARGE SCALE GENOMIC DNA]</scope>
    <source>
        <strain evidence="1 2">F0357</strain>
    </source>
</reference>
<dbReference type="EMBL" id="AGCJ01000075">
    <property type="protein sequence ID" value="EHM38801.1"/>
    <property type="molecule type" value="Genomic_DNA"/>
</dbReference>
<name>G9YJ93_9FIRM</name>
<proteinExistence type="predicted"/>
<keyword evidence="2" id="KW-1185">Reference proteome</keyword>
<dbReference type="InterPro" id="IPR029033">
    <property type="entry name" value="His_PPase_superfam"/>
</dbReference>
<dbReference type="eggNOG" id="COG2062">
    <property type="taxonomic scope" value="Bacteria"/>
</dbReference>
<dbReference type="InterPro" id="IPR013078">
    <property type="entry name" value="His_Pase_superF_clade-1"/>
</dbReference>
<organism evidence="1 2">
    <name type="scientific">Anaeroglobus geminatus F0357</name>
    <dbReference type="NCBI Taxonomy" id="861450"/>
    <lineage>
        <taxon>Bacteria</taxon>
        <taxon>Bacillati</taxon>
        <taxon>Bacillota</taxon>
        <taxon>Negativicutes</taxon>
        <taxon>Veillonellales</taxon>
        <taxon>Veillonellaceae</taxon>
        <taxon>Anaeroglobus</taxon>
    </lineage>
</organism>
<evidence type="ECO:0000313" key="1">
    <source>
        <dbReference type="EMBL" id="EHM38801.1"/>
    </source>
</evidence>
<dbReference type="STRING" id="861450.HMPREF0080_01738"/>
<sequence length="157" mass="17233">MRHGKADADNGGKDEDRRLSLRGVTDAAGMAKVIKKHMNARRPVIYASSFARAVDTARAVASELGCLPVKESSDLSTGDLNSFYCRVLRQETENDIICIGHTPYLEAWLHTWTGSVLRFSRAGVALVEYDPYDGPVGKGELIMYVQPAVLSLLRGCF</sequence>
<dbReference type="HOGENOM" id="CLU_084603_3_2_9"/>
<accession>G9YJ93</accession>
<dbReference type="Gene3D" id="3.40.50.1240">
    <property type="entry name" value="Phosphoglycerate mutase-like"/>
    <property type="match status" value="1"/>
</dbReference>
<gene>
    <name evidence="1" type="ORF">HMPREF0080_01738</name>
</gene>
<comment type="caution">
    <text evidence="1">The sequence shown here is derived from an EMBL/GenBank/DDBJ whole genome shotgun (WGS) entry which is preliminary data.</text>
</comment>
<dbReference type="Proteomes" id="UP000005481">
    <property type="component" value="Unassembled WGS sequence"/>
</dbReference>
<protein>
    <submittedName>
        <fullName evidence="1">Phosphoglycerate mutase family protein</fullName>
    </submittedName>
</protein>
<evidence type="ECO:0000313" key="2">
    <source>
        <dbReference type="Proteomes" id="UP000005481"/>
    </source>
</evidence>
<dbReference type="AlphaFoldDB" id="G9YJ93"/>
<dbReference type="Pfam" id="PF00300">
    <property type="entry name" value="His_Phos_1"/>
    <property type="match status" value="1"/>
</dbReference>
<dbReference type="CDD" id="cd07067">
    <property type="entry name" value="HP_PGM_like"/>
    <property type="match status" value="1"/>
</dbReference>
<dbReference type="SUPFAM" id="SSF53254">
    <property type="entry name" value="Phosphoglycerate mutase-like"/>
    <property type="match status" value="1"/>
</dbReference>